<dbReference type="NCBIfam" id="TIGR01764">
    <property type="entry name" value="excise"/>
    <property type="match status" value="1"/>
</dbReference>
<accession>A0A514DHW6</accession>
<dbReference type="InterPro" id="IPR010093">
    <property type="entry name" value="SinI_DNA-bd"/>
</dbReference>
<dbReference type="Proteomes" id="UP000316610">
    <property type="component" value="Segment"/>
</dbReference>
<feature type="domain" description="Helix-turn-helix" evidence="1">
    <location>
        <begin position="9"/>
        <end position="58"/>
    </location>
</feature>
<name>A0A514DHW6_9CAUD</name>
<keyword evidence="3" id="KW-1185">Reference proteome</keyword>
<dbReference type="GO" id="GO:0003677">
    <property type="term" value="F:DNA binding"/>
    <property type="evidence" value="ECO:0007669"/>
    <property type="project" value="UniProtKB-KW"/>
</dbReference>
<sequence>MTSPEPANLSIPDTAAFLGGVHRSYVYRLIESGDLTRIHIGRRAMVTRASIDAYLARQAGTDTVNPT</sequence>
<dbReference type="InterPro" id="IPR041657">
    <property type="entry name" value="HTH_17"/>
</dbReference>
<evidence type="ECO:0000259" key="1">
    <source>
        <dbReference type="Pfam" id="PF12728"/>
    </source>
</evidence>
<proteinExistence type="predicted"/>
<dbReference type="GeneID" id="63027358"/>
<reference evidence="2 3" key="1">
    <citation type="submission" date="2019-05" db="EMBL/GenBank/DDBJ databases">
        <authorList>
            <person name="Hammer B.W."/>
            <person name="Chiaro A."/>
            <person name="Dufresne J."/>
            <person name="Kristler A."/>
            <person name="Kuo C.N."/>
            <person name="Ozcan Z."/>
            <person name="Pasmanik V."/>
            <person name="Shin J."/>
            <person name="Stephens K.N."/>
            <person name="Butela K.A."/>
            <person name="Garlena R.A."/>
            <person name="Russell D.A."/>
            <person name="Pope W.H."/>
            <person name="Jacobs-Sera D."/>
            <person name="Hatfull G.F."/>
        </authorList>
    </citation>
    <scope>NUCLEOTIDE SEQUENCE [LARGE SCALE GENOMIC DNA]</scope>
</reference>
<evidence type="ECO:0000313" key="3">
    <source>
        <dbReference type="Proteomes" id="UP000316610"/>
    </source>
</evidence>
<dbReference type="RefSeq" id="YP_010002804.1">
    <property type="nucleotide sequence ID" value="NC_053248.1"/>
</dbReference>
<evidence type="ECO:0000313" key="2">
    <source>
        <dbReference type="EMBL" id="QDH93209.1"/>
    </source>
</evidence>
<dbReference type="Pfam" id="PF12728">
    <property type="entry name" value="HTH_17"/>
    <property type="match status" value="1"/>
</dbReference>
<dbReference type="EMBL" id="MK937607">
    <property type="protein sequence ID" value="QDH93209.1"/>
    <property type="molecule type" value="Genomic_DNA"/>
</dbReference>
<dbReference type="KEGG" id="vg:63027358"/>
<protein>
    <submittedName>
        <fullName evidence="2">Helix-turn-helix DNA-binding protein</fullName>
    </submittedName>
</protein>
<organism evidence="2 3">
    <name type="scientific">Gordonia phage Zipp</name>
    <dbReference type="NCBI Taxonomy" id="2591212"/>
    <lineage>
        <taxon>Viruses</taxon>
        <taxon>Duplodnaviria</taxon>
        <taxon>Heunggongvirae</taxon>
        <taxon>Uroviricota</taxon>
        <taxon>Caudoviricetes</taxon>
        <taxon>Stackebrandtviridae</taxon>
        <taxon>Schenleyvirinae</taxon>
        <taxon>Zitchvirus</taxon>
        <taxon>Zitchvirus zipp</taxon>
    </lineage>
</organism>
<keyword evidence="2" id="KW-0238">DNA-binding</keyword>
<gene>
    <name evidence="2" type="primary">55</name>
    <name evidence="2" type="ORF">SEA_ZIPP_55</name>
</gene>